<feature type="signal peptide" evidence="1">
    <location>
        <begin position="1"/>
        <end position="29"/>
    </location>
</feature>
<dbReference type="Proteomes" id="UP000809349">
    <property type="component" value="Unassembled WGS sequence"/>
</dbReference>
<evidence type="ECO:0000313" key="4">
    <source>
        <dbReference type="Proteomes" id="UP000809349"/>
    </source>
</evidence>
<organism evidence="3 4">
    <name type="scientific">Massilia soli</name>
    <dbReference type="NCBI Taxonomy" id="2792854"/>
    <lineage>
        <taxon>Bacteria</taxon>
        <taxon>Pseudomonadati</taxon>
        <taxon>Pseudomonadota</taxon>
        <taxon>Betaproteobacteria</taxon>
        <taxon>Burkholderiales</taxon>
        <taxon>Oxalobacteraceae</taxon>
        <taxon>Telluria group</taxon>
        <taxon>Massilia</taxon>
    </lineage>
</organism>
<dbReference type="InterPro" id="IPR006311">
    <property type="entry name" value="TAT_signal"/>
</dbReference>
<evidence type="ECO:0000313" key="3">
    <source>
        <dbReference type="EMBL" id="MBZ2209212.1"/>
    </source>
</evidence>
<feature type="domain" description="NADP-dependent oxidoreductase" evidence="2">
    <location>
        <begin position="49"/>
        <end position="291"/>
    </location>
</feature>
<keyword evidence="4" id="KW-1185">Reference proteome</keyword>
<dbReference type="Pfam" id="PF00248">
    <property type="entry name" value="Aldo_ket_red"/>
    <property type="match status" value="1"/>
</dbReference>
<dbReference type="InterPro" id="IPR053135">
    <property type="entry name" value="AKR2_Oxidoreductase"/>
</dbReference>
<dbReference type="CDD" id="cd19095">
    <property type="entry name" value="AKR_PA4992-like"/>
    <property type="match status" value="1"/>
</dbReference>
<accession>A0ABS7STD3</accession>
<dbReference type="RefSeq" id="WP_223469681.1">
    <property type="nucleotide sequence ID" value="NZ_JAFBIL020000007.1"/>
</dbReference>
<protein>
    <submittedName>
        <fullName evidence="3">Aldo/keto reductase</fullName>
    </submittedName>
</protein>
<dbReference type="InterPro" id="IPR036812">
    <property type="entry name" value="NAD(P)_OxRdtase_dom_sf"/>
</dbReference>
<dbReference type="PROSITE" id="PS51318">
    <property type="entry name" value="TAT"/>
    <property type="match status" value="1"/>
</dbReference>
<reference evidence="3 4" key="1">
    <citation type="submission" date="2021-08" db="EMBL/GenBank/DDBJ databases">
        <title>Massilia sp. R798.</title>
        <authorList>
            <person name="Baek J.H."/>
            <person name="Jung H.S."/>
            <person name="Kim K.R."/>
            <person name="Jeon C.O."/>
        </authorList>
    </citation>
    <scope>NUCLEOTIDE SEQUENCE [LARGE SCALE GENOMIC DNA]</scope>
    <source>
        <strain evidence="3 4">R798</strain>
    </source>
</reference>
<gene>
    <name evidence="3" type="ORF">I4X03_018235</name>
</gene>
<evidence type="ECO:0000256" key="1">
    <source>
        <dbReference type="SAM" id="SignalP"/>
    </source>
</evidence>
<comment type="caution">
    <text evidence="3">The sequence shown here is derived from an EMBL/GenBank/DDBJ whole genome shotgun (WGS) entry which is preliminary data.</text>
</comment>
<dbReference type="PANTHER" id="PTHR43312:SF1">
    <property type="entry name" value="NADP-DEPENDENT OXIDOREDUCTASE DOMAIN-CONTAINING PROTEIN"/>
    <property type="match status" value="1"/>
</dbReference>
<feature type="chain" id="PRO_5047488486" evidence="1">
    <location>
        <begin position="30"/>
        <end position="306"/>
    </location>
</feature>
<sequence>MQNKLSIRRRRILQAMVSLGAGATMPVFAAPAPIATRAIPSSGEAIPLIGLGSWITFNVGNDPAGRAEATDVMRNFLAAGGRMIDSSPMYGSAQEVIGNGLSTLGRPAAVFSADKVWTSSGGRQQIAESRRRWGVPKFDLLQVHNLLDWERQLPLLFAMKKAGQLRYVGITTSEGRRHADIVKLMASQPIDFVQVTYNAVDREVEQRILPLARERKIAVIANRPFRQGDLTQALRRHPLPPWAAEIGCKSWAQVLLKFIVSHPDITCAIPATSQVAHVRENMAAGAGPMPDAALRSRISAHVGRLV</sequence>
<dbReference type="EMBL" id="JAFBIL020000007">
    <property type="protein sequence ID" value="MBZ2209212.1"/>
    <property type="molecule type" value="Genomic_DNA"/>
</dbReference>
<dbReference type="SUPFAM" id="SSF51430">
    <property type="entry name" value="NAD(P)-linked oxidoreductase"/>
    <property type="match status" value="1"/>
</dbReference>
<keyword evidence="1" id="KW-0732">Signal</keyword>
<name>A0ABS7STD3_9BURK</name>
<evidence type="ECO:0000259" key="2">
    <source>
        <dbReference type="Pfam" id="PF00248"/>
    </source>
</evidence>
<dbReference type="PANTHER" id="PTHR43312">
    <property type="entry name" value="D-THREO-ALDOSE 1-DEHYDROGENASE"/>
    <property type="match status" value="1"/>
</dbReference>
<proteinExistence type="predicted"/>
<dbReference type="Gene3D" id="3.20.20.100">
    <property type="entry name" value="NADP-dependent oxidoreductase domain"/>
    <property type="match status" value="1"/>
</dbReference>
<dbReference type="InterPro" id="IPR023210">
    <property type="entry name" value="NADP_OxRdtase_dom"/>
</dbReference>